<reference evidence="1 2" key="1">
    <citation type="submission" date="2019-04" db="EMBL/GenBank/DDBJ databases">
        <title>Draft genome sequences for three unisolated Alnus-infective Frankia Sp+ strains, AgTrS, AiOr and AvVan, the first sequenced Frankia strains able to sporulate in-planta.</title>
        <authorList>
            <person name="Bethencourt L."/>
            <person name="Vautrin F."/>
            <person name="Taib N."/>
            <person name="Dubost A."/>
            <person name="Castro-Garcia L."/>
            <person name="Imbaud O."/>
            <person name="Abrouk D."/>
            <person name="Fournier P."/>
            <person name="Briolay J."/>
            <person name="Nguyen A."/>
            <person name="Normand P."/>
            <person name="Fernandez M.P."/>
            <person name="Brochier-Armanet C."/>
            <person name="Herrera-Belaroussi A."/>
        </authorList>
    </citation>
    <scope>NUCLEOTIDE SEQUENCE [LARGE SCALE GENOMIC DNA]</scope>
    <source>
        <strain evidence="1 2">AvVan</strain>
    </source>
</reference>
<organism evidence="1 2">
    <name type="scientific">Candidatus Frankia alpina</name>
    <dbReference type="NCBI Taxonomy" id="2699483"/>
    <lineage>
        <taxon>Bacteria</taxon>
        <taxon>Bacillati</taxon>
        <taxon>Actinomycetota</taxon>
        <taxon>Actinomycetes</taxon>
        <taxon>Frankiales</taxon>
        <taxon>Frankiaceae</taxon>
        <taxon>Frankia</taxon>
    </lineage>
</organism>
<dbReference type="EMBL" id="SSXH01000388">
    <property type="protein sequence ID" value="THJ71870.1"/>
    <property type="molecule type" value="Genomic_DNA"/>
</dbReference>
<protein>
    <submittedName>
        <fullName evidence="1">Uncharacterized protein</fullName>
    </submittedName>
</protein>
<name>A0A4S5EJ78_9ACTN</name>
<evidence type="ECO:0000313" key="2">
    <source>
        <dbReference type="Proteomes" id="UP000305282"/>
    </source>
</evidence>
<evidence type="ECO:0000313" key="1">
    <source>
        <dbReference type="EMBL" id="THJ71870.1"/>
    </source>
</evidence>
<proteinExistence type="predicted"/>
<comment type="caution">
    <text evidence="1">The sequence shown here is derived from an EMBL/GenBank/DDBJ whole genome shotgun (WGS) entry which is preliminary data.</text>
</comment>
<dbReference type="AlphaFoldDB" id="A0A4S5EJ78"/>
<dbReference type="Proteomes" id="UP000305282">
    <property type="component" value="Unassembled WGS sequence"/>
</dbReference>
<dbReference type="RefSeq" id="WP_136448679.1">
    <property type="nucleotide sequence ID" value="NZ_SSXH01000388.1"/>
</dbReference>
<dbReference type="OrthoDB" id="275232at2"/>
<sequence>MTSNFPAPKIAGVYGTVDGHPDFGDRETLPVGEERTAILGYLNSGEFLLRTTGRTEDVVDPSRGKVVPISFRTDGNWIWTDSIAYYLEAYGLAPQPEFLAHIRDREYRYVRPTEEQIGLAGDVLQERINSRQSR</sequence>
<keyword evidence="2" id="KW-1185">Reference proteome</keyword>
<accession>A0A4S5EJ78</accession>
<gene>
    <name evidence="1" type="ORF">E7Y31_15045</name>
</gene>